<keyword evidence="7" id="KW-1133">Transmembrane helix</keyword>
<evidence type="ECO:0000256" key="10">
    <source>
        <dbReference type="ARBA" id="ARBA00023136"/>
    </source>
</evidence>
<evidence type="ECO:0000313" key="13">
    <source>
        <dbReference type="Proteomes" id="UP000663699"/>
    </source>
</evidence>
<sequence>MSGWQLKKILKKRILFAGPSFIVFLFERLKKGFRGLRSYFLEYLARYCWYFTETPLSEEEISETSSNLSDFCSGDESVLDESFLERVQALKDIIPGVFRARVYQKVTSFISTIRSILLFGGKTLWVVATSVLLLGTPLVLAIEEEEKMIAYDKEFKMQQKAHEVLAPGTSSAAFAQPVPQRSGSLI</sequence>
<keyword evidence="8" id="KW-0811">Translocation</keyword>
<dbReference type="EMBL" id="CP054535">
    <property type="protein sequence ID" value="QSL64858.1"/>
    <property type="molecule type" value="Genomic_DNA"/>
</dbReference>
<evidence type="ECO:0008006" key="14">
    <source>
        <dbReference type="Google" id="ProtNLM"/>
    </source>
</evidence>
<evidence type="ECO:0000256" key="5">
    <source>
        <dbReference type="ARBA" id="ARBA00022787"/>
    </source>
</evidence>
<dbReference type="Proteomes" id="UP000663699">
    <property type="component" value="Chromosome 4"/>
</dbReference>
<keyword evidence="13" id="KW-1185">Reference proteome</keyword>
<accession>A0A899G0J0</accession>
<evidence type="ECO:0000256" key="2">
    <source>
        <dbReference type="ARBA" id="ARBA00009874"/>
    </source>
</evidence>
<evidence type="ECO:0000256" key="4">
    <source>
        <dbReference type="ARBA" id="ARBA00022692"/>
    </source>
</evidence>
<dbReference type="AlphaFoldDB" id="A0A899G0J0"/>
<organism evidence="12 13">
    <name type="scientific">Pneumocystis wakefieldiae</name>
    <dbReference type="NCBI Taxonomy" id="38082"/>
    <lineage>
        <taxon>Eukaryota</taxon>
        <taxon>Fungi</taxon>
        <taxon>Dikarya</taxon>
        <taxon>Ascomycota</taxon>
        <taxon>Taphrinomycotina</taxon>
        <taxon>Pneumocystomycetes</taxon>
        <taxon>Pneumocystaceae</taxon>
        <taxon>Pneumocystis</taxon>
    </lineage>
</organism>
<evidence type="ECO:0000256" key="6">
    <source>
        <dbReference type="ARBA" id="ARBA00022927"/>
    </source>
</evidence>
<evidence type="ECO:0000313" key="12">
    <source>
        <dbReference type="EMBL" id="QSL64858.1"/>
    </source>
</evidence>
<comment type="subcellular location">
    <subcellularLocation>
        <location evidence="1">Mitochondrion outer membrane</location>
        <topology evidence="1">Single-pass membrane protein</topology>
    </subcellularLocation>
</comment>
<evidence type="ECO:0000256" key="3">
    <source>
        <dbReference type="ARBA" id="ARBA00022448"/>
    </source>
</evidence>
<evidence type="ECO:0000256" key="9">
    <source>
        <dbReference type="ARBA" id="ARBA00023128"/>
    </source>
</evidence>
<reference evidence="12" key="1">
    <citation type="submission" date="2020-06" db="EMBL/GenBank/DDBJ databases">
        <title>Genomes of multiple members of Pneumocystis genus reveal paths to human pathogen Pneumocystis jirovecii.</title>
        <authorList>
            <person name="Cisse O.H."/>
            <person name="Ma L."/>
            <person name="Dekker J."/>
            <person name="Khil P."/>
            <person name="Jo J."/>
            <person name="Brenchley J."/>
            <person name="Blair R."/>
            <person name="Pahar B."/>
            <person name="Chabe M."/>
            <person name="Van Rompay K.A."/>
            <person name="Keesler R."/>
            <person name="Sukura A."/>
            <person name="Hirsch V."/>
            <person name="Kutty G."/>
            <person name="Liu Y."/>
            <person name="Peng L."/>
            <person name="Chen J."/>
            <person name="Song J."/>
            <person name="Weissenbacher-Lang C."/>
            <person name="Xu J."/>
            <person name="Upham N.S."/>
            <person name="Stajich J.E."/>
            <person name="Cuomo C.A."/>
            <person name="Cushion M.T."/>
            <person name="Kovacs J.A."/>
        </authorList>
    </citation>
    <scope>NUCLEOTIDE SEQUENCE</scope>
    <source>
        <strain evidence="12">2A</strain>
    </source>
</reference>
<keyword evidence="3" id="KW-0813">Transport</keyword>
<dbReference type="GO" id="GO:0006886">
    <property type="term" value="P:intracellular protein transport"/>
    <property type="evidence" value="ECO:0007669"/>
    <property type="project" value="InterPro"/>
</dbReference>
<dbReference type="PANTHER" id="PTHR12504:SF0">
    <property type="entry name" value="MITOCHONDRIAL IMPORT RECEPTOR SUBUNIT TOM22 HOMOLOG"/>
    <property type="match status" value="1"/>
</dbReference>
<name>A0A899G0J0_9ASCO</name>
<keyword evidence="10" id="KW-0472">Membrane</keyword>
<keyword evidence="5" id="KW-1000">Mitochondrion outer membrane</keyword>
<gene>
    <name evidence="12" type="ORF">MERGE_002162</name>
</gene>
<dbReference type="CDD" id="cd22884">
    <property type="entry name" value="TOM22"/>
    <property type="match status" value="1"/>
</dbReference>
<dbReference type="InterPro" id="IPR005683">
    <property type="entry name" value="Tom22"/>
</dbReference>
<evidence type="ECO:0000256" key="11">
    <source>
        <dbReference type="ARBA" id="ARBA00023170"/>
    </source>
</evidence>
<keyword evidence="11" id="KW-0675">Receptor</keyword>
<evidence type="ECO:0000256" key="7">
    <source>
        <dbReference type="ARBA" id="ARBA00022989"/>
    </source>
</evidence>
<dbReference type="PANTHER" id="PTHR12504">
    <property type="entry name" value="MITOCHONDRIAL IMPORT RECEPTOR SUBUNIT TOM22"/>
    <property type="match status" value="1"/>
</dbReference>
<comment type="similarity">
    <text evidence="2">Belongs to the Tom22 family.</text>
</comment>
<evidence type="ECO:0000256" key="8">
    <source>
        <dbReference type="ARBA" id="ARBA00023010"/>
    </source>
</evidence>
<proteinExistence type="inferred from homology"/>
<dbReference type="GO" id="GO:0005741">
    <property type="term" value="C:mitochondrial outer membrane"/>
    <property type="evidence" value="ECO:0007669"/>
    <property type="project" value="UniProtKB-SubCell"/>
</dbReference>
<protein>
    <recommendedName>
        <fullName evidence="14">Mitochondrial import receptor subunit tom22</fullName>
    </recommendedName>
</protein>
<evidence type="ECO:0000256" key="1">
    <source>
        <dbReference type="ARBA" id="ARBA00004572"/>
    </source>
</evidence>
<dbReference type="OrthoDB" id="10016939at2759"/>
<keyword evidence="4" id="KW-0812">Transmembrane</keyword>
<keyword evidence="6" id="KW-0653">Protein transport</keyword>
<dbReference type="Pfam" id="PF04281">
    <property type="entry name" value="Tom22"/>
    <property type="match status" value="1"/>
</dbReference>
<keyword evidence="9" id="KW-0496">Mitochondrion</keyword>